<organism evidence="2 3">
    <name type="scientific">Aquarana catesbeiana</name>
    <name type="common">American bullfrog</name>
    <name type="synonym">Rana catesbeiana</name>
    <dbReference type="NCBI Taxonomy" id="8400"/>
    <lineage>
        <taxon>Eukaryota</taxon>
        <taxon>Metazoa</taxon>
        <taxon>Chordata</taxon>
        <taxon>Craniata</taxon>
        <taxon>Vertebrata</taxon>
        <taxon>Euteleostomi</taxon>
        <taxon>Amphibia</taxon>
        <taxon>Batrachia</taxon>
        <taxon>Anura</taxon>
        <taxon>Neobatrachia</taxon>
        <taxon>Ranoidea</taxon>
        <taxon>Ranidae</taxon>
        <taxon>Aquarana</taxon>
    </lineage>
</organism>
<accession>A0A2G9RSY9</accession>
<feature type="compositionally biased region" description="Basic and acidic residues" evidence="1">
    <location>
        <begin position="344"/>
        <end position="353"/>
    </location>
</feature>
<name>A0A2G9RSY9_AQUCT</name>
<dbReference type="EMBL" id="KV931193">
    <property type="protein sequence ID" value="PIO30974.1"/>
    <property type="molecule type" value="Genomic_DNA"/>
</dbReference>
<protein>
    <submittedName>
        <fullName evidence="2">Uncharacterized protein</fullName>
    </submittedName>
</protein>
<gene>
    <name evidence="2" type="ORF">AB205_0071970</name>
</gene>
<evidence type="ECO:0000256" key="1">
    <source>
        <dbReference type="SAM" id="MobiDB-lite"/>
    </source>
</evidence>
<reference evidence="3" key="1">
    <citation type="journal article" date="2017" name="Nat. Commun.">
        <title>The North American bullfrog draft genome provides insight into hormonal regulation of long noncoding RNA.</title>
        <authorList>
            <person name="Hammond S.A."/>
            <person name="Warren R.L."/>
            <person name="Vandervalk B.P."/>
            <person name="Kucuk E."/>
            <person name="Khan H."/>
            <person name="Gibb E.A."/>
            <person name="Pandoh P."/>
            <person name="Kirk H."/>
            <person name="Zhao Y."/>
            <person name="Jones M."/>
            <person name="Mungall A.J."/>
            <person name="Coope R."/>
            <person name="Pleasance S."/>
            <person name="Moore R.A."/>
            <person name="Holt R.A."/>
            <person name="Round J.M."/>
            <person name="Ohora S."/>
            <person name="Walle B.V."/>
            <person name="Veldhoen N."/>
            <person name="Helbing C.C."/>
            <person name="Birol I."/>
        </authorList>
    </citation>
    <scope>NUCLEOTIDE SEQUENCE [LARGE SCALE GENOMIC DNA]</scope>
</reference>
<dbReference type="Proteomes" id="UP000228934">
    <property type="component" value="Unassembled WGS sequence"/>
</dbReference>
<keyword evidence="3" id="KW-1185">Reference proteome</keyword>
<evidence type="ECO:0000313" key="3">
    <source>
        <dbReference type="Proteomes" id="UP000228934"/>
    </source>
</evidence>
<evidence type="ECO:0000313" key="2">
    <source>
        <dbReference type="EMBL" id="PIO30974.1"/>
    </source>
</evidence>
<feature type="region of interest" description="Disordered" evidence="1">
    <location>
        <begin position="114"/>
        <end position="142"/>
    </location>
</feature>
<proteinExistence type="predicted"/>
<sequence length="387" mass="45260">MSVLSRSAVTSQCGSLSLPIKKQRKAGTASIQFLNSERDTMTRSVENVYTEDTRRSVEEEMANQSIIEDDARNHIIVVMDKVEKGIWGEMEIPTRGGRKIKLKWIFEVGEEEDKKVSEEEDKKENGGERREEAKTPKEKEEEKWNKLSASFFTVPPVQEKNNDEETDSCWKGFSLNPTEWLNWLTGPVLKVLGKSACICGCFYAWRDMGKKTVENEEWLKMEEDEWLIKEQAGKVKINEMKESNIKRVEFQPCEVVDVKMEWEYEVAVEDEVRKNHMWHVKNIWEPAKLRKKKEKTGENQTEEEEEKDNSEEAEQREEQEKDNSEEAEQKEEPEKDNSEEAEQKEEPETDNSKENNQTDCQCNINPFAFLGYLIGPFWKFMKKVSTL</sequence>
<feature type="compositionally biased region" description="Acidic residues" evidence="1">
    <location>
        <begin position="300"/>
        <end position="315"/>
    </location>
</feature>
<dbReference type="AlphaFoldDB" id="A0A2G9RSY9"/>
<feature type="region of interest" description="Disordered" evidence="1">
    <location>
        <begin position="290"/>
        <end position="358"/>
    </location>
</feature>